<feature type="transmembrane region" description="Helical" evidence="3">
    <location>
        <begin position="30"/>
        <end position="55"/>
    </location>
</feature>
<dbReference type="OrthoDB" id="525039at2"/>
<protein>
    <submittedName>
        <fullName evidence="4">LPXTG-site transpeptidase (Sortase) family protein</fullName>
    </submittedName>
</protein>
<reference evidence="4 5" key="1">
    <citation type="submission" date="2019-06" db="EMBL/GenBank/DDBJ databases">
        <title>Sequencing the genomes of 1000 actinobacteria strains.</title>
        <authorList>
            <person name="Klenk H.-P."/>
        </authorList>
    </citation>
    <scope>NUCLEOTIDE SEQUENCE [LARGE SCALE GENOMIC DNA]</scope>
    <source>
        <strain evidence="4 5">DSM 43186</strain>
    </source>
</reference>
<feature type="compositionally biased region" description="Pro residues" evidence="2">
    <location>
        <begin position="101"/>
        <end position="114"/>
    </location>
</feature>
<evidence type="ECO:0000313" key="5">
    <source>
        <dbReference type="Proteomes" id="UP000319213"/>
    </source>
</evidence>
<dbReference type="RefSeq" id="WP_142260890.1">
    <property type="nucleotide sequence ID" value="NZ_BMPV01000002.1"/>
</dbReference>
<evidence type="ECO:0000313" key="4">
    <source>
        <dbReference type="EMBL" id="TQM77109.1"/>
    </source>
</evidence>
<dbReference type="NCBIfam" id="NF033748">
    <property type="entry name" value="class_F_sortase"/>
    <property type="match status" value="1"/>
</dbReference>
<organism evidence="4 5">
    <name type="scientific">Thermopolyspora flexuosa</name>
    <dbReference type="NCBI Taxonomy" id="103836"/>
    <lineage>
        <taxon>Bacteria</taxon>
        <taxon>Bacillati</taxon>
        <taxon>Actinomycetota</taxon>
        <taxon>Actinomycetes</taxon>
        <taxon>Streptosporangiales</taxon>
        <taxon>Streptosporangiaceae</taxon>
        <taxon>Thermopolyspora</taxon>
    </lineage>
</organism>
<proteinExistence type="predicted"/>
<dbReference type="InterPro" id="IPR023365">
    <property type="entry name" value="Sortase_dom-sf"/>
</dbReference>
<name>A0A543J2Q7_9ACTN</name>
<keyword evidence="3" id="KW-0812">Transmembrane</keyword>
<feature type="region of interest" description="Disordered" evidence="2">
    <location>
        <begin position="1"/>
        <end position="22"/>
    </location>
</feature>
<dbReference type="CDD" id="cd05829">
    <property type="entry name" value="Sortase_F"/>
    <property type="match status" value="1"/>
</dbReference>
<evidence type="ECO:0000256" key="3">
    <source>
        <dbReference type="SAM" id="Phobius"/>
    </source>
</evidence>
<evidence type="ECO:0000256" key="1">
    <source>
        <dbReference type="ARBA" id="ARBA00022801"/>
    </source>
</evidence>
<dbReference type="InterPro" id="IPR042001">
    <property type="entry name" value="Sortase_F"/>
</dbReference>
<dbReference type="InterPro" id="IPR005754">
    <property type="entry name" value="Sortase"/>
</dbReference>
<keyword evidence="3" id="KW-1133">Transmembrane helix</keyword>
<dbReference type="Pfam" id="PF04203">
    <property type="entry name" value="Sortase"/>
    <property type="match status" value="1"/>
</dbReference>
<gene>
    <name evidence="4" type="ORF">FHX40_3862</name>
</gene>
<feature type="compositionally biased region" description="Pro residues" evidence="2">
    <location>
        <begin position="8"/>
        <end position="20"/>
    </location>
</feature>
<feature type="region of interest" description="Disordered" evidence="2">
    <location>
        <begin position="84"/>
        <end position="117"/>
    </location>
</feature>
<sequence length="272" mass="28626">MTNQPDGYRPPQPSHPPAQPYRPGRVLPRAALPAVLLLACLAGIAAIMAGLLAFLTPATTTLEAEAPQELNVVNVGGTGSYLPPTVGPGGPGVPLTQAAPTAPPPSPAASPVPPVTTGRTVRPVRIAIPDLGVSAPLMRLGVKRSGEIQVPPLSRRNLAGWYRHGPVPGELGPAVILGHVNNRQGAAVFARLREIRRGQKIYVTRSDGVVAEFTVDGVEQVSKKTFPTERVYGNTTEAALRLITCGGVYDRKRHGYSDNIIVYATLSNTRAA</sequence>
<dbReference type="Gene3D" id="2.40.260.10">
    <property type="entry name" value="Sortase"/>
    <property type="match status" value="1"/>
</dbReference>
<keyword evidence="1" id="KW-0378">Hydrolase</keyword>
<dbReference type="Proteomes" id="UP000319213">
    <property type="component" value="Unassembled WGS sequence"/>
</dbReference>
<evidence type="ECO:0000256" key="2">
    <source>
        <dbReference type="SAM" id="MobiDB-lite"/>
    </source>
</evidence>
<dbReference type="AlphaFoldDB" id="A0A543J2Q7"/>
<keyword evidence="3" id="KW-0472">Membrane</keyword>
<dbReference type="SUPFAM" id="SSF63817">
    <property type="entry name" value="Sortase"/>
    <property type="match status" value="1"/>
</dbReference>
<accession>A0A543J2Q7</accession>
<dbReference type="EMBL" id="VFPQ01000001">
    <property type="protein sequence ID" value="TQM77109.1"/>
    <property type="molecule type" value="Genomic_DNA"/>
</dbReference>
<keyword evidence="5" id="KW-1185">Reference proteome</keyword>
<comment type="caution">
    <text evidence="4">The sequence shown here is derived from an EMBL/GenBank/DDBJ whole genome shotgun (WGS) entry which is preliminary data.</text>
</comment>
<dbReference type="GO" id="GO:0016787">
    <property type="term" value="F:hydrolase activity"/>
    <property type="evidence" value="ECO:0007669"/>
    <property type="project" value="UniProtKB-KW"/>
</dbReference>